<dbReference type="EMBL" id="JACNYL010000007">
    <property type="protein sequence ID" value="MBD1423917.1"/>
    <property type="molecule type" value="Genomic_DNA"/>
</dbReference>
<comment type="caution">
    <text evidence="2">The sequence shown here is derived from an EMBL/GenBank/DDBJ whole genome shotgun (WGS) entry which is preliminary data.</text>
</comment>
<evidence type="ECO:0000256" key="1">
    <source>
        <dbReference type="SAM" id="MobiDB-lite"/>
    </source>
</evidence>
<evidence type="ECO:0000313" key="2">
    <source>
        <dbReference type="EMBL" id="MBD1423917.1"/>
    </source>
</evidence>
<dbReference type="Proteomes" id="UP000651112">
    <property type="component" value="Unassembled WGS sequence"/>
</dbReference>
<reference evidence="2 3" key="1">
    <citation type="submission" date="2020-08" db="EMBL/GenBank/DDBJ databases">
        <title>Sphingobacterium sp. DN00404 isolated from aquaculture water.</title>
        <authorList>
            <person name="Zhang M."/>
        </authorList>
    </citation>
    <scope>NUCLEOTIDE SEQUENCE [LARGE SCALE GENOMIC DNA]</scope>
    <source>
        <strain evidence="2 3">KCTC 42746</strain>
    </source>
</reference>
<name>A0ABR7XXY4_9SPHI</name>
<dbReference type="RefSeq" id="WP_190315692.1">
    <property type="nucleotide sequence ID" value="NZ_JACNYL010000007.1"/>
</dbReference>
<proteinExistence type="predicted"/>
<accession>A0ABR7XXY4</accession>
<sequence>MKAFFLGILLIVGMSQSFAQKKQKIAIQSLSDIKIDADLSEWDTLHNVADQGFWFYQLAQDASNLYLAIRVEDYSLHISAILSGIVFSVIPDKKNRDEILFLYPYTDREAKRAINQEGYRSEEEEKRAFIERSRGYFVYGFPTIPSGLLSFQNEYGLRAKIRTDEGTLYYEAVIPKSLLDYTKPLATLKLAIHDGITPLVAPKKSASTRSGGMYRPYRGRPTPRSKDIRIREVLLEAKID</sequence>
<keyword evidence="3" id="KW-1185">Reference proteome</keyword>
<feature type="region of interest" description="Disordered" evidence="1">
    <location>
        <begin position="203"/>
        <end position="224"/>
    </location>
</feature>
<organism evidence="2 3">
    <name type="scientific">Sphingobacterium chuzhouense</name>
    <dbReference type="NCBI Taxonomy" id="1742264"/>
    <lineage>
        <taxon>Bacteria</taxon>
        <taxon>Pseudomonadati</taxon>
        <taxon>Bacteroidota</taxon>
        <taxon>Sphingobacteriia</taxon>
        <taxon>Sphingobacteriales</taxon>
        <taxon>Sphingobacteriaceae</taxon>
        <taxon>Sphingobacterium</taxon>
    </lineage>
</organism>
<protein>
    <submittedName>
        <fullName evidence="2">Uncharacterized protein</fullName>
    </submittedName>
</protein>
<evidence type="ECO:0000313" key="3">
    <source>
        <dbReference type="Proteomes" id="UP000651112"/>
    </source>
</evidence>
<gene>
    <name evidence="2" type="ORF">H8B21_20340</name>
</gene>